<organism evidence="1 2">
    <name type="scientific">Sphaerochaeta associata</name>
    <dbReference type="NCBI Taxonomy" id="1129264"/>
    <lineage>
        <taxon>Bacteria</taxon>
        <taxon>Pseudomonadati</taxon>
        <taxon>Spirochaetota</taxon>
        <taxon>Spirochaetia</taxon>
        <taxon>Spirochaetales</taxon>
        <taxon>Sphaerochaetaceae</taxon>
        <taxon>Sphaerochaeta</taxon>
    </lineage>
</organism>
<sequence length="104" mass="10799">MMGNRRSCKASLSPAQLAEGMPFKECFPGLPPRGSVALVGAGISLVAFVGARSLFRMLLAVPTVGEMWTAWVAARSLGLVGHEGYSLGQKESPGGIPELSIGLV</sequence>
<evidence type="ECO:0000313" key="2">
    <source>
        <dbReference type="Proteomes" id="UP000829708"/>
    </source>
</evidence>
<accession>A0ABY4DIT3</accession>
<gene>
    <name evidence="1" type="ORF">MUG09_11065</name>
</gene>
<protein>
    <submittedName>
        <fullName evidence="1">Uncharacterized protein</fullName>
    </submittedName>
</protein>
<keyword evidence="2" id="KW-1185">Reference proteome</keyword>
<dbReference type="Proteomes" id="UP000829708">
    <property type="component" value="Chromosome"/>
</dbReference>
<evidence type="ECO:0000313" key="1">
    <source>
        <dbReference type="EMBL" id="UOM52782.1"/>
    </source>
</evidence>
<reference evidence="2" key="1">
    <citation type="journal article" date="2024" name="J Bioinform Genom">
        <title>Complete genome sequence of the type strain bacterium Sphaerochaeta associata GLS2t (VKM B-2742)t.</title>
        <authorList>
            <person name="Troshina O.Y."/>
            <person name="Tepeeva A.N."/>
            <person name="Arzamasceva V.O."/>
            <person name="Whitman W.B."/>
            <person name="Varghese N."/>
            <person name="Shapiro N."/>
            <person name="Woyke T."/>
            <person name="Kripides N.C."/>
            <person name="Vasilenko O.V."/>
        </authorList>
    </citation>
    <scope>NUCLEOTIDE SEQUENCE [LARGE SCALE GENOMIC DNA]</scope>
    <source>
        <strain evidence="2">GLS2T</strain>
    </source>
</reference>
<name>A0ABY4DIT3_9SPIR</name>
<dbReference type="RefSeq" id="WP_244775411.1">
    <property type="nucleotide sequence ID" value="NZ_CP094929.1"/>
</dbReference>
<dbReference type="EMBL" id="CP094929">
    <property type="protein sequence ID" value="UOM52782.1"/>
    <property type="molecule type" value="Genomic_DNA"/>
</dbReference>
<proteinExistence type="predicted"/>